<keyword evidence="10" id="KW-1185">Reference proteome</keyword>
<evidence type="ECO:0000256" key="6">
    <source>
        <dbReference type="ARBA" id="ARBA00022840"/>
    </source>
</evidence>
<dbReference type="CDD" id="cd16443">
    <property type="entry name" value="LplA"/>
    <property type="match status" value="1"/>
</dbReference>
<evidence type="ECO:0000313" key="10">
    <source>
        <dbReference type="Proteomes" id="UP000192738"/>
    </source>
</evidence>
<dbReference type="InterPro" id="IPR019491">
    <property type="entry name" value="Lipoate_protein_ligase_C"/>
</dbReference>
<protein>
    <recommendedName>
        <fullName evidence="3">lipoate--protein ligase</fullName>
        <ecNumber evidence="3">6.3.1.20</ecNumber>
    </recommendedName>
</protein>
<reference evidence="9 10" key="1">
    <citation type="submission" date="2017-04" db="EMBL/GenBank/DDBJ databases">
        <authorList>
            <person name="Afonso C.L."/>
            <person name="Miller P.J."/>
            <person name="Scott M.A."/>
            <person name="Spackman E."/>
            <person name="Goraichik I."/>
            <person name="Dimitrov K.M."/>
            <person name="Suarez D.L."/>
            <person name="Swayne D.E."/>
        </authorList>
    </citation>
    <scope>NUCLEOTIDE SEQUENCE [LARGE SCALE GENOMIC DNA]</scope>
    <source>
        <strain evidence="9 10">DSM 5090</strain>
    </source>
</reference>
<dbReference type="InterPro" id="IPR004143">
    <property type="entry name" value="BPL_LPL_catalytic"/>
</dbReference>
<name>A0A1W2EQU2_9FIRM</name>
<keyword evidence="4 9" id="KW-0436">Ligase</keyword>
<dbReference type="Gene3D" id="3.30.390.50">
    <property type="entry name" value="CO dehydrogenase flavoprotein, C-terminal domain"/>
    <property type="match status" value="1"/>
</dbReference>
<dbReference type="RefSeq" id="WP_084578108.1">
    <property type="nucleotide sequence ID" value="NZ_CP155572.1"/>
</dbReference>
<dbReference type="GO" id="GO:0016979">
    <property type="term" value="F:lipoate-protein ligase activity"/>
    <property type="evidence" value="ECO:0007669"/>
    <property type="project" value="UniProtKB-EC"/>
</dbReference>
<dbReference type="UniPathway" id="UPA00537">
    <property type="reaction ID" value="UER00594"/>
</dbReference>
<accession>A0A1W2EQU2</accession>
<feature type="domain" description="BPL/LPL catalytic" evidence="8">
    <location>
        <begin position="37"/>
        <end position="229"/>
    </location>
</feature>
<dbReference type="Pfam" id="PF21948">
    <property type="entry name" value="LplA-B_cat"/>
    <property type="match status" value="1"/>
</dbReference>
<evidence type="ECO:0000256" key="2">
    <source>
        <dbReference type="ARBA" id="ARBA00005124"/>
    </source>
</evidence>
<comment type="pathway">
    <text evidence="1">Protein modification; protein lipoylation via exogenous pathway; protein N(6)-(lipoyl)lysine from lipoate: step 2/2.</text>
</comment>
<keyword evidence="6" id="KW-0067">ATP-binding</keyword>
<evidence type="ECO:0000256" key="1">
    <source>
        <dbReference type="ARBA" id="ARBA00005085"/>
    </source>
</evidence>
<dbReference type="GO" id="GO:0005524">
    <property type="term" value="F:ATP binding"/>
    <property type="evidence" value="ECO:0007669"/>
    <property type="project" value="UniProtKB-KW"/>
</dbReference>
<dbReference type="Proteomes" id="UP000192738">
    <property type="component" value="Unassembled WGS sequence"/>
</dbReference>
<dbReference type="PROSITE" id="PS51733">
    <property type="entry name" value="BPL_LPL_CATALYTIC"/>
    <property type="match status" value="1"/>
</dbReference>
<gene>
    <name evidence="9" type="ORF">SAMN04488500_12814</name>
</gene>
<proteinExistence type="predicted"/>
<dbReference type="PANTHER" id="PTHR43679:SF2">
    <property type="entry name" value="OCTANOYL-[GCVH]:PROTEIN N-OCTANOYLTRANSFERASE"/>
    <property type="match status" value="1"/>
</dbReference>
<evidence type="ECO:0000256" key="5">
    <source>
        <dbReference type="ARBA" id="ARBA00022741"/>
    </source>
</evidence>
<dbReference type="InterPro" id="IPR050664">
    <property type="entry name" value="Octanoyltrans_LipM/LipL"/>
</dbReference>
<evidence type="ECO:0000256" key="3">
    <source>
        <dbReference type="ARBA" id="ARBA00012367"/>
    </source>
</evidence>
<dbReference type="PANTHER" id="PTHR43679">
    <property type="entry name" value="OCTANOYLTRANSFERASE LIPM-RELATED"/>
    <property type="match status" value="1"/>
</dbReference>
<comment type="catalytic activity">
    <reaction evidence="7">
        <text>L-lysyl-[lipoyl-carrier protein] + (R)-lipoate + ATP = N(6)-[(R)-lipoyl]-L-lysyl-[lipoyl-carrier protein] + AMP + diphosphate + H(+)</text>
        <dbReference type="Rhea" id="RHEA:49288"/>
        <dbReference type="Rhea" id="RHEA-COMP:10500"/>
        <dbReference type="Rhea" id="RHEA-COMP:10502"/>
        <dbReference type="ChEBI" id="CHEBI:15378"/>
        <dbReference type="ChEBI" id="CHEBI:29969"/>
        <dbReference type="ChEBI" id="CHEBI:30616"/>
        <dbReference type="ChEBI" id="CHEBI:33019"/>
        <dbReference type="ChEBI" id="CHEBI:83088"/>
        <dbReference type="ChEBI" id="CHEBI:83099"/>
        <dbReference type="ChEBI" id="CHEBI:456215"/>
        <dbReference type="EC" id="6.3.1.20"/>
    </reaction>
</comment>
<keyword evidence="5" id="KW-0547">Nucleotide-binding</keyword>
<dbReference type="OrthoDB" id="9788148at2"/>
<organism evidence="9 10">
    <name type="scientific">Sporomusa malonica</name>
    <dbReference type="NCBI Taxonomy" id="112901"/>
    <lineage>
        <taxon>Bacteria</taxon>
        <taxon>Bacillati</taxon>
        <taxon>Bacillota</taxon>
        <taxon>Negativicutes</taxon>
        <taxon>Selenomonadales</taxon>
        <taxon>Sporomusaceae</taxon>
        <taxon>Sporomusa</taxon>
    </lineage>
</organism>
<dbReference type="InterPro" id="IPR045864">
    <property type="entry name" value="aa-tRNA-synth_II/BPL/LPL"/>
</dbReference>
<comment type="pathway">
    <text evidence="2">Protein modification; protein lipoylation via exogenous pathway; protein N(6)-(lipoyl)lysine from lipoate: step 1/2.</text>
</comment>
<evidence type="ECO:0000313" key="9">
    <source>
        <dbReference type="EMBL" id="SMD12079.1"/>
    </source>
</evidence>
<dbReference type="AlphaFoldDB" id="A0A1W2EQU2"/>
<dbReference type="GO" id="GO:0009249">
    <property type="term" value="P:protein lipoylation"/>
    <property type="evidence" value="ECO:0007669"/>
    <property type="project" value="UniProtKB-ARBA"/>
</dbReference>
<evidence type="ECO:0000256" key="4">
    <source>
        <dbReference type="ARBA" id="ARBA00022598"/>
    </source>
</evidence>
<dbReference type="SUPFAM" id="SSF55681">
    <property type="entry name" value="Class II aaRS and biotin synthetases"/>
    <property type="match status" value="1"/>
</dbReference>
<dbReference type="EC" id="6.3.1.20" evidence="3"/>
<evidence type="ECO:0000256" key="7">
    <source>
        <dbReference type="ARBA" id="ARBA00048037"/>
    </source>
</evidence>
<dbReference type="EMBL" id="FWXI01000028">
    <property type="protein sequence ID" value="SMD12079.1"/>
    <property type="molecule type" value="Genomic_DNA"/>
</dbReference>
<sequence>MPSVDKSTVFRILDSAPRTAAEHMALDKVIMTAHSQGLIPNTLRFLQFKPCVLVGVHQNTSLEVNVPYCQQKGIDINRRITGGGSLYWGRLELGWEMYAGKNTPGIPRKVESMYRLLCDAMAVGLKTIGIDAAYRPVNDIEVNGRKISGTGGTELADSFVFQCSLLVDFNIDEMLRVLRFPLEKLGDKAVNSMRERVTSIKEQLGYVPEDRLLKQAVLTGLQKTLGYDFSPSELTSDELTMLADYLPHFESEDWIYGKADHVINTVDCIANYKAPGGLIRIQMRLDEGVRVIKYLIISGDFFAYPARVINDLETALKNTPIDRNRITDTIKSFFQNNQAEIPGVTPEDFVEAVLLAIERAKETAIAPKSFSGGLQ</sequence>
<dbReference type="STRING" id="112901.SAMN04488500_12814"/>
<dbReference type="Pfam" id="PF10437">
    <property type="entry name" value="Lip_prot_lig_C"/>
    <property type="match status" value="1"/>
</dbReference>
<dbReference type="SUPFAM" id="SSF82649">
    <property type="entry name" value="SufE/NifU"/>
    <property type="match status" value="1"/>
</dbReference>
<dbReference type="Gene3D" id="3.30.930.10">
    <property type="entry name" value="Bira Bifunctional Protein, Domain 2"/>
    <property type="match status" value="1"/>
</dbReference>
<evidence type="ECO:0000259" key="8">
    <source>
        <dbReference type="PROSITE" id="PS51733"/>
    </source>
</evidence>